<dbReference type="PANTHER" id="PTHR33303:SF2">
    <property type="entry name" value="COA-BINDING DOMAIN-CONTAINING PROTEIN"/>
    <property type="match status" value="1"/>
</dbReference>
<comment type="caution">
    <text evidence="2">The sequence shown here is derived from an EMBL/GenBank/DDBJ whole genome shotgun (WGS) entry which is preliminary data.</text>
</comment>
<gene>
    <name evidence="2" type="ORF">MNODULE_04095</name>
</gene>
<keyword evidence="3" id="KW-1185">Reference proteome</keyword>
<dbReference type="EMBL" id="VTOW01000001">
    <property type="protein sequence ID" value="NKE69925.1"/>
    <property type="molecule type" value="Genomic_DNA"/>
</dbReference>
<name>A0A7X6IA12_9BACT</name>
<organism evidence="2 3">
    <name type="scientific">Candidatus Manganitrophus noduliformans</name>
    <dbReference type="NCBI Taxonomy" id="2606439"/>
    <lineage>
        <taxon>Bacteria</taxon>
        <taxon>Pseudomonadati</taxon>
        <taxon>Nitrospirota</taxon>
        <taxon>Nitrospiria</taxon>
        <taxon>Candidatus Troglogloeales</taxon>
        <taxon>Candidatus Manganitrophaceae</taxon>
        <taxon>Candidatus Manganitrophus</taxon>
    </lineage>
</organism>
<evidence type="ECO:0000313" key="3">
    <source>
        <dbReference type="Proteomes" id="UP000534783"/>
    </source>
</evidence>
<dbReference type="InterPro" id="IPR036291">
    <property type="entry name" value="NAD(P)-bd_dom_sf"/>
</dbReference>
<dbReference type="SMART" id="SM00881">
    <property type="entry name" value="CoA_binding"/>
    <property type="match status" value="1"/>
</dbReference>
<dbReference type="SUPFAM" id="SSF51735">
    <property type="entry name" value="NAD(P)-binding Rossmann-fold domains"/>
    <property type="match status" value="1"/>
</dbReference>
<feature type="domain" description="CoA-binding" evidence="1">
    <location>
        <begin position="1"/>
        <end position="85"/>
    </location>
</feature>
<dbReference type="Proteomes" id="UP000534783">
    <property type="component" value="Unassembled WGS sequence"/>
</dbReference>
<proteinExistence type="predicted"/>
<protein>
    <submittedName>
        <fullName evidence="2">CoA-binding protein</fullName>
    </submittedName>
</protein>
<dbReference type="PANTHER" id="PTHR33303">
    <property type="entry name" value="CYTOPLASMIC PROTEIN-RELATED"/>
    <property type="match status" value="1"/>
</dbReference>
<reference evidence="2 3" key="1">
    <citation type="journal article" date="2020" name="Nature">
        <title>Bacterial chemolithoautotrophy via manganese oxidation.</title>
        <authorList>
            <person name="Yu H."/>
            <person name="Leadbetter J.R."/>
        </authorList>
    </citation>
    <scope>NUCLEOTIDE SEQUENCE [LARGE SCALE GENOMIC DNA]</scope>
    <source>
        <strain evidence="2 3">Mn-1</strain>
    </source>
</reference>
<dbReference type="Pfam" id="PF13380">
    <property type="entry name" value="CoA_binding_2"/>
    <property type="match status" value="1"/>
</dbReference>
<evidence type="ECO:0000313" key="2">
    <source>
        <dbReference type="EMBL" id="NKE69925.1"/>
    </source>
</evidence>
<accession>A0A7X6IA12</accession>
<evidence type="ECO:0000259" key="1">
    <source>
        <dbReference type="SMART" id="SM00881"/>
    </source>
</evidence>
<dbReference type="InterPro" id="IPR003781">
    <property type="entry name" value="CoA-bd"/>
</dbReference>
<sequence length="126" mass="14043">MEEEKKIAIVGASRHRAKFGNKAVRAFMEKGYHVFPVHPSEKEIEGRPVYRSVLEIPDQVALASFYIPSSIGLKVIEEVGQKEGMRIVYLNPGSESEELIRKGRALGLEIRDTCSIVAIGADPSRY</sequence>
<dbReference type="AlphaFoldDB" id="A0A7X6IA12"/>
<dbReference type="Gene3D" id="3.40.50.720">
    <property type="entry name" value="NAD(P)-binding Rossmann-like Domain"/>
    <property type="match status" value="1"/>
</dbReference>
<dbReference type="RefSeq" id="WP_168058204.1">
    <property type="nucleotide sequence ID" value="NZ_VTOW01000001.1"/>
</dbReference>